<dbReference type="RefSeq" id="WP_090973657.1">
    <property type="nucleotide sequence ID" value="NZ_FOLL01000009.1"/>
</dbReference>
<dbReference type="InterPro" id="IPR050564">
    <property type="entry name" value="F420-G6PD/mer"/>
</dbReference>
<evidence type="ECO:0000256" key="1">
    <source>
        <dbReference type="ARBA" id="ARBA00023002"/>
    </source>
</evidence>
<feature type="domain" description="Luciferase-like" evidence="2">
    <location>
        <begin position="9"/>
        <end position="292"/>
    </location>
</feature>
<dbReference type="InterPro" id="IPR019945">
    <property type="entry name" value="F420_G6P_DH-rel"/>
</dbReference>
<protein>
    <submittedName>
        <fullName evidence="3">Probable non-F420 flavinoid oxidoreductase</fullName>
    </submittedName>
</protein>
<evidence type="ECO:0000313" key="3">
    <source>
        <dbReference type="EMBL" id="SFC35971.1"/>
    </source>
</evidence>
<dbReference type="NCBIfam" id="TIGR03885">
    <property type="entry name" value="flavin_revert"/>
    <property type="match status" value="1"/>
</dbReference>
<proteinExistence type="predicted"/>
<dbReference type="InterPro" id="IPR023907">
    <property type="entry name" value="Non-F420_Flavin_OxRdtase"/>
</dbReference>
<dbReference type="SUPFAM" id="SSF51679">
    <property type="entry name" value="Bacterial luciferase-like"/>
    <property type="match status" value="1"/>
</dbReference>
<name>A0A1I1IJ24_9SPHI</name>
<keyword evidence="1" id="KW-0560">Oxidoreductase</keyword>
<dbReference type="AlphaFoldDB" id="A0A1I1IJ24"/>
<sequence>MKPIAFHASHEQFSPSALLRYALLAQQAGFNAIHSSDHFQPWSHRQGQSGHAFSWLGAAMQQCSLPFGLICAPGPRHHPAIVAQSIATLTELFPDRLWVALGSGEAINERITGQPWPSKTQRNERLLECFDIIHRLLDGQTVTHRGRVCAEEARLYTLPRERPRLLGAAITEETAHWMGSWAEGLLTISQPPETLDRVITRFRDGGGVDKPVYVKVQLSYARDKAQAVAGAFDQWRTNIFDSSILADLWRPEQFESLAAFVKQSDLEQSVHISNDINQHAEWLNQYLSMGVDGLILHNVNREQEAFIEDFGQSVIPQLKTA</sequence>
<dbReference type="PANTHER" id="PTHR43244:SF1">
    <property type="entry name" value="5,10-METHYLENETETRAHYDROMETHANOPTERIN REDUCTASE"/>
    <property type="match status" value="1"/>
</dbReference>
<organism evidence="3 4">
    <name type="scientific">Parapedobacter composti</name>
    <dbReference type="NCBI Taxonomy" id="623281"/>
    <lineage>
        <taxon>Bacteria</taxon>
        <taxon>Pseudomonadati</taxon>
        <taxon>Bacteroidota</taxon>
        <taxon>Sphingobacteriia</taxon>
        <taxon>Sphingobacteriales</taxon>
        <taxon>Sphingobacteriaceae</taxon>
        <taxon>Parapedobacter</taxon>
    </lineage>
</organism>
<dbReference type="InterPro" id="IPR036661">
    <property type="entry name" value="Luciferase-like_sf"/>
</dbReference>
<reference evidence="3 4" key="1">
    <citation type="submission" date="2016-10" db="EMBL/GenBank/DDBJ databases">
        <authorList>
            <person name="de Groot N.N."/>
        </authorList>
    </citation>
    <scope>NUCLEOTIDE SEQUENCE [LARGE SCALE GENOMIC DNA]</scope>
    <source>
        <strain evidence="3 4">DSM 22900</strain>
    </source>
</reference>
<gene>
    <name evidence="3" type="ORF">SAMN05421747_10986</name>
</gene>
<dbReference type="NCBIfam" id="TIGR03557">
    <property type="entry name" value="F420_G6P_family"/>
    <property type="match status" value="1"/>
</dbReference>
<dbReference type="InterPro" id="IPR011251">
    <property type="entry name" value="Luciferase-like_dom"/>
</dbReference>
<dbReference type="EMBL" id="FOLL01000009">
    <property type="protein sequence ID" value="SFC35971.1"/>
    <property type="molecule type" value="Genomic_DNA"/>
</dbReference>
<keyword evidence="4" id="KW-1185">Reference proteome</keyword>
<evidence type="ECO:0000313" key="4">
    <source>
        <dbReference type="Proteomes" id="UP000199577"/>
    </source>
</evidence>
<dbReference type="CDD" id="cd01097">
    <property type="entry name" value="Tetrahydromethanopterin_reductase"/>
    <property type="match status" value="1"/>
</dbReference>
<dbReference type="STRING" id="623281.SAMN05421747_10986"/>
<dbReference type="OrthoDB" id="180193at2"/>
<dbReference type="Pfam" id="PF00296">
    <property type="entry name" value="Bac_luciferase"/>
    <property type="match status" value="1"/>
</dbReference>
<dbReference type="Gene3D" id="3.20.20.30">
    <property type="entry name" value="Luciferase-like domain"/>
    <property type="match status" value="1"/>
</dbReference>
<dbReference type="Proteomes" id="UP000199577">
    <property type="component" value="Unassembled WGS sequence"/>
</dbReference>
<dbReference type="GO" id="GO:0016705">
    <property type="term" value="F:oxidoreductase activity, acting on paired donors, with incorporation or reduction of molecular oxygen"/>
    <property type="evidence" value="ECO:0007669"/>
    <property type="project" value="InterPro"/>
</dbReference>
<accession>A0A1I1IJ24</accession>
<evidence type="ECO:0000259" key="2">
    <source>
        <dbReference type="Pfam" id="PF00296"/>
    </source>
</evidence>
<dbReference type="PANTHER" id="PTHR43244">
    <property type="match status" value="1"/>
</dbReference>